<dbReference type="RefSeq" id="WP_316911289.1">
    <property type="nucleotide sequence ID" value="NZ_JAPTGD010000002.1"/>
</dbReference>
<comment type="caution">
    <text evidence="1">The sequence shown here is derived from an EMBL/GenBank/DDBJ whole genome shotgun (WGS) entry which is preliminary data.</text>
</comment>
<reference evidence="1" key="2">
    <citation type="submission" date="2022-12" db="EMBL/GenBank/DDBJ databases">
        <authorList>
            <person name="Dechsakulwatana C."/>
            <person name="Rungsihiranrut A."/>
            <person name="Muangchinda C."/>
            <person name="Ningthoujam R."/>
            <person name="Klankeo P."/>
            <person name="Pinyakong O."/>
        </authorList>
    </citation>
    <scope>NUCLEOTIDE SEQUENCE</scope>
    <source>
        <strain evidence="1">TL01-2</strain>
    </source>
</reference>
<accession>A0AAX6NDS2</accession>
<reference evidence="1" key="1">
    <citation type="journal article" date="2022" name="J Environ Chem Eng">
        <title>Biodegradation of petroleum oil using a constructed nonpathogenic and heavy metal-tolerant bacterial consortium isolated from marine sponges.</title>
        <authorList>
            <person name="Dechsakulwatana C."/>
            <person name="Rungsihiranrut A."/>
            <person name="Muangchinda C."/>
            <person name="Ningthoujam R."/>
            <person name="Klankeo P."/>
            <person name="Pinyakong O."/>
        </authorList>
    </citation>
    <scope>NUCLEOTIDE SEQUENCE</scope>
    <source>
        <strain evidence="1">TL01-2</strain>
    </source>
</reference>
<proteinExistence type="predicted"/>
<evidence type="ECO:0000313" key="2">
    <source>
        <dbReference type="Proteomes" id="UP001269400"/>
    </source>
</evidence>
<name>A0AAX6NDS2_PRIAR</name>
<sequence length="385" mass="44805">MKELYEEFLETHLLDKLPLNYDSKNKGFKDCLIEELVEYKKTVKSSGILDLDQKAKLHTLIDGISEALNCYYLGETSKAYKEFRRGVNAIKSELLVLSNETVESQKLYRIRLSEDADSNMLSCEEMFHIPFEKRHLVSTQRFSIPGLPAIYLGSSLYVCWEELGRPNFKNIKASLYKYQKQLDNKIINLGLSFSELREACNRQEKKRENNSIFGENDIFSTYCLVWPLIAACSVKVKEKKAAFKAEYIIPQLLSQYVALEKDQFVGIGYLSVSGAHYKETNQELFCNYFFPVRTSKEKGHCRKLINTFQLTKGVPWQIFEIYKGEQEMGAYNGQNEIHQLPLYFEDIESIMGFYYGDTDFGKFEKFLERRLKVQSLNLKREASIK</sequence>
<dbReference type="AlphaFoldDB" id="A0AAX6NDS2"/>
<dbReference type="Proteomes" id="UP001269400">
    <property type="component" value="Unassembled WGS sequence"/>
</dbReference>
<protein>
    <recommendedName>
        <fullName evidence="3">RES domain-containing protein</fullName>
    </recommendedName>
</protein>
<dbReference type="EMBL" id="JAPTGD010000002">
    <property type="protein sequence ID" value="MDU9694073.1"/>
    <property type="molecule type" value="Genomic_DNA"/>
</dbReference>
<organism evidence="1 2">
    <name type="scientific">Priestia aryabhattai</name>
    <name type="common">Bacillus aryabhattai</name>
    <dbReference type="NCBI Taxonomy" id="412384"/>
    <lineage>
        <taxon>Bacteria</taxon>
        <taxon>Bacillati</taxon>
        <taxon>Bacillota</taxon>
        <taxon>Bacilli</taxon>
        <taxon>Bacillales</taxon>
        <taxon>Bacillaceae</taxon>
        <taxon>Priestia</taxon>
    </lineage>
</organism>
<evidence type="ECO:0008006" key="3">
    <source>
        <dbReference type="Google" id="ProtNLM"/>
    </source>
</evidence>
<gene>
    <name evidence="1" type="ORF">O0Q50_23095</name>
</gene>
<evidence type="ECO:0000313" key="1">
    <source>
        <dbReference type="EMBL" id="MDU9694073.1"/>
    </source>
</evidence>